<protein>
    <recommendedName>
        <fullName evidence="4">Tyrosine kinase G-rich domain-containing protein</fullName>
    </recommendedName>
</protein>
<sequence length="596" mass="66349">MLLFGVLGGLAGLALHTPSYSISLSLIKRPVPQTVQTSDTGEAFQPGDLNDATLLATLLASEPLDRAVERAKNGLEQFDPKTLVEASQLEGTNIFFITYHSPFSAKDAISFSNIWADEINAYTKRFQQTEARSVRITLQSEVASFEKQFADINREILEFSEKNEFLSSDSQVAAILAQLGQIDLDLATARIEAKSKTEQIEKLTEQLRRQSPLELQLKNAQEDLSNLRSTYTDSNPQVLSKLQSIAYLEEQIKDLSEKKDTDLEYYTGTPLGNQIYLDIIQLTNEKVQALSKIDALQKLQEQASSRLKDLPGIINRYQALQKKRDNILEGLSLLTNRLKEAEIYASGAPGYWQVFQGPDPRLVIENSKIKAPLLLGIVGAGLGGGLTAVICLLLSHRSTRRSVIECCVATRAPLMGLIPTVSEEAEYEAVKNFWITSLSPHLDGISNCMFWTSGLDQAAEHRFWRHLGRAVMEDEMAPLRVRNLDPEGHWSADQTLAGLVWLRSDDPIPCHLFRASMVPTGKSRSTLENVDYWISIVANDKESVNHVERSLSVIQSYLEPCDGTLAWMSPAKGMFRRLADFASIFLAKKISQKSAS</sequence>
<keyword evidence="3" id="KW-1185">Reference proteome</keyword>
<organism evidence="2 3">
    <name type="scientific">Luteolibacter pohnpeiensis</name>
    <dbReference type="NCBI Taxonomy" id="454153"/>
    <lineage>
        <taxon>Bacteria</taxon>
        <taxon>Pseudomonadati</taxon>
        <taxon>Verrucomicrobiota</taxon>
        <taxon>Verrucomicrobiia</taxon>
        <taxon>Verrucomicrobiales</taxon>
        <taxon>Verrucomicrobiaceae</taxon>
        <taxon>Luteolibacter</taxon>
    </lineage>
</organism>
<evidence type="ECO:0000256" key="1">
    <source>
        <dbReference type="SAM" id="Phobius"/>
    </source>
</evidence>
<dbReference type="Proteomes" id="UP000603141">
    <property type="component" value="Unassembled WGS sequence"/>
</dbReference>
<evidence type="ECO:0008006" key="4">
    <source>
        <dbReference type="Google" id="ProtNLM"/>
    </source>
</evidence>
<reference evidence="2" key="1">
    <citation type="submission" date="2021-01" db="EMBL/GenBank/DDBJ databases">
        <title>Modified the classification status of verrucomicrobia.</title>
        <authorList>
            <person name="Feng X."/>
        </authorList>
    </citation>
    <scope>NUCLEOTIDE SEQUENCE</scope>
    <source>
        <strain evidence="2">KCTC 22041</strain>
    </source>
</reference>
<feature type="transmembrane region" description="Helical" evidence="1">
    <location>
        <begin position="373"/>
        <end position="394"/>
    </location>
</feature>
<name>A0A934S749_9BACT</name>
<dbReference type="PANTHER" id="PTHR32309">
    <property type="entry name" value="TYROSINE-PROTEIN KINASE"/>
    <property type="match status" value="1"/>
</dbReference>
<evidence type="ECO:0000313" key="2">
    <source>
        <dbReference type="EMBL" id="MBK1882434.1"/>
    </source>
</evidence>
<comment type="caution">
    <text evidence="2">The sequence shown here is derived from an EMBL/GenBank/DDBJ whole genome shotgun (WGS) entry which is preliminary data.</text>
</comment>
<keyword evidence="1" id="KW-1133">Transmembrane helix</keyword>
<keyword evidence="1" id="KW-0812">Transmembrane</keyword>
<proteinExistence type="predicted"/>
<dbReference type="PANTHER" id="PTHR32309:SF31">
    <property type="entry name" value="CAPSULAR EXOPOLYSACCHARIDE FAMILY"/>
    <property type="match status" value="1"/>
</dbReference>
<gene>
    <name evidence="2" type="ORF">JIN85_08410</name>
</gene>
<keyword evidence="1" id="KW-0472">Membrane</keyword>
<dbReference type="AlphaFoldDB" id="A0A934S749"/>
<dbReference type="InterPro" id="IPR050445">
    <property type="entry name" value="Bact_polysacc_biosynth/exp"/>
</dbReference>
<evidence type="ECO:0000313" key="3">
    <source>
        <dbReference type="Proteomes" id="UP000603141"/>
    </source>
</evidence>
<accession>A0A934S749</accession>
<dbReference type="EMBL" id="JAENIJ010000010">
    <property type="protein sequence ID" value="MBK1882434.1"/>
    <property type="molecule type" value="Genomic_DNA"/>
</dbReference>